<evidence type="ECO:0000313" key="2">
    <source>
        <dbReference type="Proteomes" id="UP000253845"/>
    </source>
</evidence>
<dbReference type="Proteomes" id="UP000253845">
    <property type="component" value="Unassembled WGS sequence"/>
</dbReference>
<name>A0A370CC79_ASPNG</name>
<dbReference type="EMBL" id="KZ851901">
    <property type="protein sequence ID" value="RDH24731.1"/>
    <property type="molecule type" value="Genomic_DNA"/>
</dbReference>
<accession>A0A370CC79</accession>
<evidence type="ECO:0000313" key="1">
    <source>
        <dbReference type="EMBL" id="RDH24731.1"/>
    </source>
</evidence>
<sequence length="107" mass="11401">MQNEISGGRTDVGDGGSDTDFDAGVSLLSQLALEELVQLGIEDTVGDELAALRNSSLDSSHDCVSVLLNWRRNGRGRRLGVCRARAKWAAAVKSVLREPALVGSFCL</sequence>
<dbReference type="AlphaFoldDB" id="A0A370CC79"/>
<organism evidence="1 2">
    <name type="scientific">Aspergillus niger ATCC 13496</name>
    <dbReference type="NCBI Taxonomy" id="1353008"/>
    <lineage>
        <taxon>Eukaryota</taxon>
        <taxon>Fungi</taxon>
        <taxon>Dikarya</taxon>
        <taxon>Ascomycota</taxon>
        <taxon>Pezizomycotina</taxon>
        <taxon>Eurotiomycetes</taxon>
        <taxon>Eurotiomycetidae</taxon>
        <taxon>Eurotiales</taxon>
        <taxon>Aspergillaceae</taxon>
        <taxon>Aspergillus</taxon>
        <taxon>Aspergillus subgen. Circumdati</taxon>
    </lineage>
</organism>
<proteinExistence type="predicted"/>
<reference evidence="1 2" key="1">
    <citation type="submission" date="2018-07" db="EMBL/GenBank/DDBJ databases">
        <title>Section-level genome sequencing of Aspergillus section Nigri to investigate inter- and intra-species variation.</title>
        <authorList>
            <consortium name="DOE Joint Genome Institute"/>
            <person name="Vesth T.C."/>
            <person name="Nybo J.L."/>
            <person name="Theobald S."/>
            <person name="Frisvad J.C."/>
            <person name="Larsen T.O."/>
            <person name="Nielsen K.F."/>
            <person name="Hoof J.B."/>
            <person name="Brandl J."/>
            <person name="Salamov A."/>
            <person name="Riley R."/>
            <person name="Gladden J.M."/>
            <person name="Phatale P."/>
            <person name="Nielsen M.T."/>
            <person name="Lyhne E.K."/>
            <person name="Kogle M.E."/>
            <person name="Strasser K."/>
            <person name="McDonnell E."/>
            <person name="Barry K."/>
            <person name="Clum A."/>
            <person name="Chen C."/>
            <person name="Nolan M."/>
            <person name="Sandor L."/>
            <person name="Kuo A."/>
            <person name="Lipzen A."/>
            <person name="Hainaut M."/>
            <person name="Drula E."/>
            <person name="Tsang A."/>
            <person name="Magnuson J.K."/>
            <person name="Henrissat B."/>
            <person name="Wiebenga A."/>
            <person name="Simmons B.A."/>
            <person name="Makela M.R."/>
            <person name="De vries R.P."/>
            <person name="Grigoriev I.V."/>
            <person name="Mortensen U.H."/>
            <person name="Baker S.E."/>
            <person name="Andersen M.R."/>
        </authorList>
    </citation>
    <scope>NUCLEOTIDE SEQUENCE [LARGE SCALE GENOMIC DNA]</scope>
    <source>
        <strain evidence="1 2">ATCC 13496</strain>
    </source>
</reference>
<dbReference type="VEuPathDB" id="FungiDB:M747DRAFT_91685"/>
<protein>
    <submittedName>
        <fullName evidence="1">Uncharacterized protein</fullName>
    </submittedName>
</protein>
<gene>
    <name evidence="1" type="ORF">M747DRAFT_91685</name>
</gene>